<gene>
    <name evidence="1" type="ORF">MED92_17177</name>
</gene>
<sequence length="67" mass="7712">MYDMQYDAMDLVHSGMTLEQFKKMLELIDVNVILEEKKSAQIISEQQYFVPVVQNGIVIGRNYLAAT</sequence>
<dbReference type="RefSeq" id="WP_007021100.1">
    <property type="nucleotide sequence ID" value="NZ_CH724125.1"/>
</dbReference>
<keyword evidence="2" id="KW-1185">Reference proteome</keyword>
<dbReference type="AlphaFoldDB" id="A0A7U8C245"/>
<reference evidence="1 2" key="1">
    <citation type="submission" date="2006-02" db="EMBL/GenBank/DDBJ databases">
        <authorList>
            <person name="Pinhassi J."/>
            <person name="Pedros-Alio C."/>
            <person name="Ferriera S."/>
            <person name="Johnson J."/>
            <person name="Kravitz S."/>
            <person name="Halpern A."/>
            <person name="Remington K."/>
            <person name="Beeson K."/>
            <person name="Tran B."/>
            <person name="Rogers Y.-H."/>
            <person name="Friedman R."/>
            <person name="Venter J.C."/>
        </authorList>
    </citation>
    <scope>NUCLEOTIDE SEQUENCE [LARGE SCALE GENOMIC DNA]</scope>
    <source>
        <strain evidence="1 2">MED92</strain>
    </source>
</reference>
<proteinExistence type="predicted"/>
<protein>
    <submittedName>
        <fullName evidence="1">Uncharacterized protein</fullName>
    </submittedName>
</protein>
<comment type="caution">
    <text evidence="1">The sequence shown here is derived from an EMBL/GenBank/DDBJ whole genome shotgun (WGS) entry which is preliminary data.</text>
</comment>
<dbReference type="Proteomes" id="UP000002171">
    <property type="component" value="Unassembled WGS sequence"/>
</dbReference>
<evidence type="ECO:0000313" key="2">
    <source>
        <dbReference type="Proteomes" id="UP000002171"/>
    </source>
</evidence>
<evidence type="ECO:0000313" key="1">
    <source>
        <dbReference type="EMBL" id="EAR60093.1"/>
    </source>
</evidence>
<accession>A0A7U8C245</accession>
<organism evidence="1 2">
    <name type="scientific">Neptuniibacter caesariensis</name>
    <dbReference type="NCBI Taxonomy" id="207954"/>
    <lineage>
        <taxon>Bacteria</taxon>
        <taxon>Pseudomonadati</taxon>
        <taxon>Pseudomonadota</taxon>
        <taxon>Gammaproteobacteria</taxon>
        <taxon>Oceanospirillales</taxon>
        <taxon>Oceanospirillaceae</taxon>
        <taxon>Neptuniibacter</taxon>
    </lineage>
</organism>
<name>A0A7U8C245_NEPCE</name>
<dbReference type="EMBL" id="AAOW01000024">
    <property type="protein sequence ID" value="EAR60093.1"/>
    <property type="molecule type" value="Genomic_DNA"/>
</dbReference>